<evidence type="ECO:0000256" key="2">
    <source>
        <dbReference type="ARBA" id="ARBA00023110"/>
    </source>
</evidence>
<dbReference type="Gene3D" id="3.10.50.40">
    <property type="match status" value="1"/>
</dbReference>
<dbReference type="PROSITE" id="PS51257">
    <property type="entry name" value="PROKAR_LIPOPROTEIN"/>
    <property type="match status" value="1"/>
</dbReference>
<proteinExistence type="inferred from homology"/>
<dbReference type="EC" id="5.2.1.8" evidence="4"/>
<evidence type="ECO:0000313" key="6">
    <source>
        <dbReference type="EMBL" id="XBQ24783.1"/>
    </source>
</evidence>
<accession>A0AAU7N2K3</accession>
<sequence>MRYGILVFIGFAVTLLSCNNDDDGGIEQVPPRLLSEVSPEDDEIIQEFMRTHFYNYEDFETPPEGFNYRIVIDTIAGANADKRPLIEEDYKTFTVNVSSSFLGLDTGEEDIPHTLYYIEARPGGGANPTFADSTLVRYQGTLLDGTTFDENQDFLWQELPFTVRGYANGIAQMKSGTPDQIVDNPDGTYGISNSSVGIIIMPSGLAYFNNPPSSLIPRYAPLIFKVELGLFIEDTDNDNDGVPSIEEDLNGNGYLFDDNTDFEQEALGGRLANFRDADDDADGVSTRTEITDDNGEILIPYPDSDGDGIPDYLDRDSN</sequence>
<dbReference type="KEGG" id="fld:ABNE31_07670"/>
<dbReference type="InterPro" id="IPR001179">
    <property type="entry name" value="PPIase_FKBP_dom"/>
</dbReference>
<name>A0AAU7N2K3_9FLAO</name>
<keyword evidence="3 4" id="KW-0413">Isomerase</keyword>
<dbReference type="SUPFAM" id="SSF54534">
    <property type="entry name" value="FKBP-like"/>
    <property type="match status" value="1"/>
</dbReference>
<dbReference type="Pfam" id="PF00254">
    <property type="entry name" value="FKBP_C"/>
    <property type="match status" value="1"/>
</dbReference>
<organism evidence="6">
    <name type="scientific">Flagellimonas sp. MMG031</name>
    <dbReference type="NCBI Taxonomy" id="3158549"/>
    <lineage>
        <taxon>Bacteria</taxon>
        <taxon>Pseudomonadati</taxon>
        <taxon>Bacteroidota</taxon>
        <taxon>Flavobacteriia</taxon>
        <taxon>Flavobacteriales</taxon>
        <taxon>Flavobacteriaceae</taxon>
        <taxon>Flagellimonas</taxon>
    </lineage>
</organism>
<dbReference type="InterPro" id="IPR046357">
    <property type="entry name" value="PPIase_dom_sf"/>
</dbReference>
<dbReference type="GO" id="GO:0003755">
    <property type="term" value="F:peptidyl-prolyl cis-trans isomerase activity"/>
    <property type="evidence" value="ECO:0007669"/>
    <property type="project" value="UniProtKB-UniRule"/>
</dbReference>
<dbReference type="AlphaFoldDB" id="A0AAU7N2K3"/>
<dbReference type="RefSeq" id="WP_179384995.1">
    <property type="nucleotide sequence ID" value="NZ_CP157804.1"/>
</dbReference>
<evidence type="ECO:0000259" key="5">
    <source>
        <dbReference type="PROSITE" id="PS50059"/>
    </source>
</evidence>
<comment type="catalytic activity">
    <reaction evidence="1 3 4">
        <text>[protein]-peptidylproline (omega=180) = [protein]-peptidylproline (omega=0)</text>
        <dbReference type="Rhea" id="RHEA:16237"/>
        <dbReference type="Rhea" id="RHEA-COMP:10747"/>
        <dbReference type="Rhea" id="RHEA-COMP:10748"/>
        <dbReference type="ChEBI" id="CHEBI:83833"/>
        <dbReference type="ChEBI" id="CHEBI:83834"/>
        <dbReference type="EC" id="5.2.1.8"/>
    </reaction>
</comment>
<dbReference type="EMBL" id="CP157804">
    <property type="protein sequence ID" value="XBQ24783.1"/>
    <property type="molecule type" value="Genomic_DNA"/>
</dbReference>
<evidence type="ECO:0000256" key="4">
    <source>
        <dbReference type="RuleBase" id="RU003915"/>
    </source>
</evidence>
<dbReference type="PROSITE" id="PS50059">
    <property type="entry name" value="FKBP_PPIASE"/>
    <property type="match status" value="1"/>
</dbReference>
<evidence type="ECO:0000256" key="3">
    <source>
        <dbReference type="PROSITE-ProRule" id="PRU00277"/>
    </source>
</evidence>
<evidence type="ECO:0000256" key="1">
    <source>
        <dbReference type="ARBA" id="ARBA00000971"/>
    </source>
</evidence>
<keyword evidence="2 3" id="KW-0697">Rotamase</keyword>
<comment type="similarity">
    <text evidence="4">Belongs to the FKBP-type PPIase family.</text>
</comment>
<gene>
    <name evidence="6" type="ORF">ABNE31_07670</name>
</gene>
<protein>
    <recommendedName>
        <fullName evidence="4">Peptidyl-prolyl cis-trans isomerase</fullName>
        <ecNumber evidence="4">5.2.1.8</ecNumber>
    </recommendedName>
</protein>
<reference evidence="6" key="1">
    <citation type="submission" date="2024-05" db="EMBL/GenBank/DDBJ databases">
        <title>Draft Genome Sequences of Flagellimonas sp. MMG031 and Marinobacter sp. MMG032 Isolated from the dinoflagellate Symbiodinium pilosum.</title>
        <authorList>
            <person name="Shikuma N.J."/>
            <person name="Farrell M.V."/>
        </authorList>
    </citation>
    <scope>NUCLEOTIDE SEQUENCE</scope>
    <source>
        <strain evidence="6">MMG031</strain>
    </source>
</reference>
<feature type="domain" description="PPIase FKBP-type" evidence="5">
    <location>
        <begin position="131"/>
        <end position="232"/>
    </location>
</feature>